<dbReference type="InterPro" id="IPR036236">
    <property type="entry name" value="Znf_C2H2_sf"/>
</dbReference>
<evidence type="ECO:0000256" key="7">
    <source>
        <dbReference type="ARBA" id="ARBA00023125"/>
    </source>
</evidence>
<evidence type="ECO:0000256" key="1">
    <source>
        <dbReference type="ARBA" id="ARBA00004123"/>
    </source>
</evidence>
<keyword evidence="9" id="KW-0539">Nucleus</keyword>
<gene>
    <name evidence="13" type="ORF">HPB52_006576</name>
</gene>
<feature type="domain" description="C2H2-type" evidence="12">
    <location>
        <begin position="74"/>
        <end position="101"/>
    </location>
</feature>
<comment type="caution">
    <text evidence="13">The sequence shown here is derived from an EMBL/GenBank/DDBJ whole genome shotgun (WGS) entry which is preliminary data.</text>
</comment>
<evidence type="ECO:0000256" key="3">
    <source>
        <dbReference type="ARBA" id="ARBA00022723"/>
    </source>
</evidence>
<comment type="subcellular location">
    <subcellularLocation>
        <location evidence="1">Nucleus</location>
    </subcellularLocation>
</comment>
<dbReference type="FunFam" id="3.30.160.60:FF:000634">
    <property type="entry name" value="Zinc finger X-chromosomal protein"/>
    <property type="match status" value="1"/>
</dbReference>
<dbReference type="GO" id="GO:0008270">
    <property type="term" value="F:zinc ion binding"/>
    <property type="evidence" value="ECO:0007669"/>
    <property type="project" value="UniProtKB-KW"/>
</dbReference>
<feature type="region of interest" description="Disordered" evidence="11">
    <location>
        <begin position="507"/>
        <end position="536"/>
    </location>
</feature>
<dbReference type="InterPro" id="IPR013087">
    <property type="entry name" value="Znf_C2H2_type"/>
</dbReference>
<dbReference type="Proteomes" id="UP000821837">
    <property type="component" value="Unassembled WGS sequence"/>
</dbReference>
<evidence type="ECO:0000256" key="5">
    <source>
        <dbReference type="ARBA" id="ARBA00022771"/>
    </source>
</evidence>
<evidence type="ECO:0000256" key="4">
    <source>
        <dbReference type="ARBA" id="ARBA00022737"/>
    </source>
</evidence>
<dbReference type="EMBL" id="JABSTV010001253">
    <property type="protein sequence ID" value="KAH7943257.1"/>
    <property type="molecule type" value="Genomic_DNA"/>
</dbReference>
<evidence type="ECO:0000313" key="13">
    <source>
        <dbReference type="EMBL" id="KAH7943257.1"/>
    </source>
</evidence>
<dbReference type="SMART" id="SM00355">
    <property type="entry name" value="ZnF_C2H2"/>
    <property type="match status" value="4"/>
</dbReference>
<feature type="domain" description="C2H2-type" evidence="12">
    <location>
        <begin position="130"/>
        <end position="157"/>
    </location>
</feature>
<dbReference type="VEuPathDB" id="VectorBase:RSAN_027404"/>
<feature type="domain" description="C2H2-type" evidence="12">
    <location>
        <begin position="158"/>
        <end position="185"/>
    </location>
</feature>
<dbReference type="PANTHER" id="PTHR16515:SF49">
    <property type="entry name" value="GASTRULA ZINC FINGER PROTEIN XLCGF49.1-LIKE-RELATED"/>
    <property type="match status" value="1"/>
</dbReference>
<keyword evidence="4" id="KW-0677">Repeat</keyword>
<accession>A0A9D4PHC0</accession>
<evidence type="ECO:0000256" key="11">
    <source>
        <dbReference type="SAM" id="MobiDB-lite"/>
    </source>
</evidence>
<organism evidence="13 14">
    <name type="scientific">Rhipicephalus sanguineus</name>
    <name type="common">Brown dog tick</name>
    <name type="synonym">Ixodes sanguineus</name>
    <dbReference type="NCBI Taxonomy" id="34632"/>
    <lineage>
        <taxon>Eukaryota</taxon>
        <taxon>Metazoa</taxon>
        <taxon>Ecdysozoa</taxon>
        <taxon>Arthropoda</taxon>
        <taxon>Chelicerata</taxon>
        <taxon>Arachnida</taxon>
        <taxon>Acari</taxon>
        <taxon>Parasitiformes</taxon>
        <taxon>Ixodida</taxon>
        <taxon>Ixodoidea</taxon>
        <taxon>Ixodidae</taxon>
        <taxon>Rhipicephalinae</taxon>
        <taxon>Rhipicephalus</taxon>
        <taxon>Rhipicephalus</taxon>
    </lineage>
</organism>
<keyword evidence="6" id="KW-0862">Zinc</keyword>
<dbReference type="GO" id="GO:0005634">
    <property type="term" value="C:nucleus"/>
    <property type="evidence" value="ECO:0007669"/>
    <property type="project" value="UniProtKB-SubCell"/>
</dbReference>
<keyword evidence="14" id="KW-1185">Reference proteome</keyword>
<dbReference type="PANTHER" id="PTHR16515">
    <property type="entry name" value="PR DOMAIN ZINC FINGER PROTEIN"/>
    <property type="match status" value="1"/>
</dbReference>
<evidence type="ECO:0000313" key="14">
    <source>
        <dbReference type="Proteomes" id="UP000821837"/>
    </source>
</evidence>
<dbReference type="Gene3D" id="3.30.160.60">
    <property type="entry name" value="Classic Zinc Finger"/>
    <property type="match status" value="4"/>
</dbReference>
<comment type="similarity">
    <text evidence="2">Belongs to the krueppel C2H2-type zinc-finger protein family.</text>
</comment>
<evidence type="ECO:0000256" key="10">
    <source>
        <dbReference type="PROSITE-ProRule" id="PRU00042"/>
    </source>
</evidence>
<keyword evidence="7" id="KW-0238">DNA-binding</keyword>
<dbReference type="PROSITE" id="PS50157">
    <property type="entry name" value="ZINC_FINGER_C2H2_2"/>
    <property type="match status" value="4"/>
</dbReference>
<evidence type="ECO:0000256" key="8">
    <source>
        <dbReference type="ARBA" id="ARBA00023163"/>
    </source>
</evidence>
<evidence type="ECO:0000259" key="12">
    <source>
        <dbReference type="PROSITE" id="PS50157"/>
    </source>
</evidence>
<dbReference type="VEuPathDB" id="VectorBase:RSAN_028758"/>
<dbReference type="FunFam" id="3.30.160.60:FF:000188">
    <property type="entry name" value="Zinc finger protein 787"/>
    <property type="match status" value="1"/>
</dbReference>
<sequence>MGVHHGDGVSASIPISCSVNKEDLRFVAHDLGEYGLGSRFSPSFVVEREPTNLGVPLCLKQFETDDKTMAARSLQCAVCEKAFKRRSQLRTHLLAHAGEKRYACDVCGRKYSRKNSLLIHSRTHTGEMPFECSSCPATFASREYRKNHMLTHTGERPHQCNTCGRRFARKVNLTSHALTHSGKKAFACHVCGRNYSRRRIMISWRGSAREREKRESEEDVSGSSATACALLVLLLGSRGWALVFTAVPSYGSTLLLATPQIRATHMADAQVRAPVPSCACPSRVERVSINVLPSDMLDTSTPTCEINARSHSPCNIEQVSMSTRTFTRELDASSNCRSNLKCLRVDLCTDGDAHEWIASYSRKTNTTWIVDRETRNPKRSTLRHFTLTLGTTLLIGTIETRLQAPSARVSAASRRSEGRKHSSVRAETCSPAQPRDPTRTTNSAQALVEGPLASSSLSLFSLSRALPRQEIIIRFPERQPPAPRPYAHWGEVVRLPPVSGYVRAHEYSERAPPKPHRRAPLQTSATDATAFPPSPLAKNGTALARCGRRALKTTACVDRASRQDSGVCALPEAPSRQH</sequence>
<reference evidence="13" key="1">
    <citation type="journal article" date="2020" name="Cell">
        <title>Large-Scale Comparative Analyses of Tick Genomes Elucidate Their Genetic Diversity and Vector Capacities.</title>
        <authorList>
            <consortium name="Tick Genome and Microbiome Consortium (TIGMIC)"/>
            <person name="Jia N."/>
            <person name="Wang J."/>
            <person name="Shi W."/>
            <person name="Du L."/>
            <person name="Sun Y."/>
            <person name="Zhan W."/>
            <person name="Jiang J.F."/>
            <person name="Wang Q."/>
            <person name="Zhang B."/>
            <person name="Ji P."/>
            <person name="Bell-Sakyi L."/>
            <person name="Cui X.M."/>
            <person name="Yuan T.T."/>
            <person name="Jiang B.G."/>
            <person name="Yang W.F."/>
            <person name="Lam T.T."/>
            <person name="Chang Q.C."/>
            <person name="Ding S.J."/>
            <person name="Wang X.J."/>
            <person name="Zhu J.G."/>
            <person name="Ruan X.D."/>
            <person name="Zhao L."/>
            <person name="Wei J.T."/>
            <person name="Ye R.Z."/>
            <person name="Que T.C."/>
            <person name="Du C.H."/>
            <person name="Zhou Y.H."/>
            <person name="Cheng J.X."/>
            <person name="Dai P.F."/>
            <person name="Guo W.B."/>
            <person name="Han X.H."/>
            <person name="Huang E.J."/>
            <person name="Li L.F."/>
            <person name="Wei W."/>
            <person name="Gao Y.C."/>
            <person name="Liu J.Z."/>
            <person name="Shao H.Z."/>
            <person name="Wang X."/>
            <person name="Wang C.C."/>
            <person name="Yang T.C."/>
            <person name="Huo Q.B."/>
            <person name="Li W."/>
            <person name="Chen H.Y."/>
            <person name="Chen S.E."/>
            <person name="Zhou L.G."/>
            <person name="Ni X.B."/>
            <person name="Tian J.H."/>
            <person name="Sheng Y."/>
            <person name="Liu T."/>
            <person name="Pan Y.S."/>
            <person name="Xia L.Y."/>
            <person name="Li J."/>
            <person name="Zhao F."/>
            <person name="Cao W.C."/>
        </authorList>
    </citation>
    <scope>NUCLEOTIDE SEQUENCE</scope>
    <source>
        <strain evidence="13">Rsan-2018</strain>
    </source>
</reference>
<dbReference type="SUPFAM" id="SSF57667">
    <property type="entry name" value="beta-beta-alpha zinc fingers"/>
    <property type="match status" value="2"/>
</dbReference>
<dbReference type="InterPro" id="IPR050331">
    <property type="entry name" value="Zinc_finger"/>
</dbReference>
<protein>
    <recommendedName>
        <fullName evidence="12">C2H2-type domain-containing protein</fullName>
    </recommendedName>
</protein>
<name>A0A9D4PHC0_RHISA</name>
<evidence type="ECO:0000256" key="6">
    <source>
        <dbReference type="ARBA" id="ARBA00022833"/>
    </source>
</evidence>
<feature type="domain" description="C2H2-type" evidence="12">
    <location>
        <begin position="102"/>
        <end position="129"/>
    </location>
</feature>
<dbReference type="Pfam" id="PF00096">
    <property type="entry name" value="zf-C2H2"/>
    <property type="match status" value="3"/>
</dbReference>
<proteinExistence type="inferred from homology"/>
<feature type="region of interest" description="Disordered" evidence="11">
    <location>
        <begin position="558"/>
        <end position="578"/>
    </location>
</feature>
<dbReference type="PROSITE" id="PS00028">
    <property type="entry name" value="ZINC_FINGER_C2H2_1"/>
    <property type="match status" value="4"/>
</dbReference>
<dbReference type="GO" id="GO:0003677">
    <property type="term" value="F:DNA binding"/>
    <property type="evidence" value="ECO:0007669"/>
    <property type="project" value="UniProtKB-KW"/>
</dbReference>
<keyword evidence="3" id="KW-0479">Metal-binding</keyword>
<evidence type="ECO:0000256" key="2">
    <source>
        <dbReference type="ARBA" id="ARBA00006991"/>
    </source>
</evidence>
<dbReference type="FunFam" id="3.30.160.60:FF:000446">
    <property type="entry name" value="Zinc finger protein"/>
    <property type="match status" value="1"/>
</dbReference>
<reference evidence="13" key="2">
    <citation type="submission" date="2021-09" db="EMBL/GenBank/DDBJ databases">
        <authorList>
            <person name="Jia N."/>
            <person name="Wang J."/>
            <person name="Shi W."/>
            <person name="Du L."/>
            <person name="Sun Y."/>
            <person name="Zhan W."/>
            <person name="Jiang J."/>
            <person name="Wang Q."/>
            <person name="Zhang B."/>
            <person name="Ji P."/>
            <person name="Sakyi L.B."/>
            <person name="Cui X."/>
            <person name="Yuan T."/>
            <person name="Jiang B."/>
            <person name="Yang W."/>
            <person name="Lam T.T.-Y."/>
            <person name="Chang Q."/>
            <person name="Ding S."/>
            <person name="Wang X."/>
            <person name="Zhu J."/>
            <person name="Ruan X."/>
            <person name="Zhao L."/>
            <person name="Wei J."/>
            <person name="Que T."/>
            <person name="Du C."/>
            <person name="Cheng J."/>
            <person name="Dai P."/>
            <person name="Han X."/>
            <person name="Huang E."/>
            <person name="Gao Y."/>
            <person name="Liu J."/>
            <person name="Shao H."/>
            <person name="Ye R."/>
            <person name="Li L."/>
            <person name="Wei W."/>
            <person name="Wang X."/>
            <person name="Wang C."/>
            <person name="Huo Q."/>
            <person name="Li W."/>
            <person name="Guo W."/>
            <person name="Chen H."/>
            <person name="Chen S."/>
            <person name="Zhou L."/>
            <person name="Zhou L."/>
            <person name="Ni X."/>
            <person name="Tian J."/>
            <person name="Zhou Y."/>
            <person name="Sheng Y."/>
            <person name="Liu T."/>
            <person name="Pan Y."/>
            <person name="Xia L."/>
            <person name="Li J."/>
            <person name="Zhao F."/>
            <person name="Cao W."/>
        </authorList>
    </citation>
    <scope>NUCLEOTIDE SEQUENCE</scope>
    <source>
        <strain evidence="13">Rsan-2018</strain>
        <tissue evidence="13">Larvae</tissue>
    </source>
</reference>
<dbReference type="AlphaFoldDB" id="A0A9D4PHC0"/>
<dbReference type="GO" id="GO:0010468">
    <property type="term" value="P:regulation of gene expression"/>
    <property type="evidence" value="ECO:0007669"/>
    <property type="project" value="TreeGrafter"/>
</dbReference>
<evidence type="ECO:0000256" key="9">
    <source>
        <dbReference type="ARBA" id="ARBA00023242"/>
    </source>
</evidence>
<keyword evidence="5 10" id="KW-0863">Zinc-finger</keyword>
<feature type="region of interest" description="Disordered" evidence="11">
    <location>
        <begin position="405"/>
        <end position="442"/>
    </location>
</feature>
<keyword evidence="8" id="KW-0804">Transcription</keyword>